<feature type="chain" id="PRO_5015876247" description="Alpha/beta hydrolase" evidence="1">
    <location>
        <begin position="17"/>
        <end position="146"/>
    </location>
</feature>
<gene>
    <name evidence="2" type="ORF">DCF17_18040</name>
</gene>
<proteinExistence type="predicted"/>
<protein>
    <recommendedName>
        <fullName evidence="4">Alpha/beta hydrolase</fullName>
    </recommendedName>
</protein>
<accession>A0A2W4VX87</accession>
<dbReference type="Proteomes" id="UP000249081">
    <property type="component" value="Unassembled WGS sequence"/>
</dbReference>
<name>A0A2W4VX87_9CYAN</name>
<evidence type="ECO:0008006" key="4">
    <source>
        <dbReference type="Google" id="ProtNLM"/>
    </source>
</evidence>
<feature type="signal peptide" evidence="1">
    <location>
        <begin position="1"/>
        <end position="16"/>
    </location>
</feature>
<dbReference type="AlphaFoldDB" id="A0A2W4VX87"/>
<dbReference type="EMBL" id="QBMN01000156">
    <property type="protein sequence ID" value="PZO35897.1"/>
    <property type="molecule type" value="Genomic_DNA"/>
</dbReference>
<comment type="caution">
    <text evidence="2">The sequence shown here is derived from an EMBL/GenBank/DDBJ whole genome shotgun (WGS) entry which is preliminary data.</text>
</comment>
<organism evidence="2 3">
    <name type="scientific">Shackletoniella antarctica</name>
    <dbReference type="NCBI Taxonomy" id="268115"/>
    <lineage>
        <taxon>Bacteria</taxon>
        <taxon>Bacillati</taxon>
        <taxon>Cyanobacteriota</taxon>
        <taxon>Cyanophyceae</taxon>
        <taxon>Oculatellales</taxon>
        <taxon>Oculatellaceae</taxon>
        <taxon>Shackletoniella</taxon>
    </lineage>
</organism>
<sequence>MHMLLLLGAFCAMVRATVTVFSPGAPRPIVDQNGAVVPGSLSEKTFIEVNGAEQGVFIKSRSTELPVLLYLHGGIPDYFLTARHPTGLTCSYRLARSYAAELRAPVKGFYSFSNSAHSPIFEEPARIQDILRQDVLQGTTTLADAL</sequence>
<reference evidence="3" key="1">
    <citation type="submission" date="2018-04" db="EMBL/GenBank/DDBJ databases">
        <authorList>
            <person name="Cornet L."/>
        </authorList>
    </citation>
    <scope>NUCLEOTIDE SEQUENCE [LARGE SCALE GENOMIC DNA]</scope>
</reference>
<evidence type="ECO:0000256" key="1">
    <source>
        <dbReference type="SAM" id="SignalP"/>
    </source>
</evidence>
<evidence type="ECO:0000313" key="2">
    <source>
        <dbReference type="EMBL" id="PZO35897.1"/>
    </source>
</evidence>
<reference evidence="2 3" key="2">
    <citation type="submission" date="2018-06" db="EMBL/GenBank/DDBJ databases">
        <title>Metagenomic assembly of (sub)arctic Cyanobacteria and their associated microbiome from non-axenic cultures.</title>
        <authorList>
            <person name="Baurain D."/>
        </authorList>
    </citation>
    <scope>NUCLEOTIDE SEQUENCE [LARGE SCALE GENOMIC DNA]</scope>
    <source>
        <strain evidence="2">ULC041bin1</strain>
    </source>
</reference>
<keyword evidence="1" id="KW-0732">Signal</keyword>
<evidence type="ECO:0000313" key="3">
    <source>
        <dbReference type="Proteomes" id="UP000249081"/>
    </source>
</evidence>